<evidence type="ECO:0000313" key="1">
    <source>
        <dbReference type="EMBL" id="MBB6628394.1"/>
    </source>
</evidence>
<reference evidence="1 2" key="1">
    <citation type="submission" date="2020-08" db="EMBL/GenBank/DDBJ databases">
        <authorList>
            <person name="Seo M.-J."/>
        </authorList>
    </citation>
    <scope>NUCLEOTIDE SEQUENCE [LARGE SCALE GENOMIC DNA]</scope>
    <source>
        <strain evidence="1 2">KIGAM211</strain>
    </source>
</reference>
<dbReference type="InterPro" id="IPR019587">
    <property type="entry name" value="Polyketide_cyclase/dehydratase"/>
</dbReference>
<proteinExistence type="predicted"/>
<protein>
    <submittedName>
        <fullName evidence="1">SRPBCC family protein</fullName>
    </submittedName>
</protein>
<comment type="caution">
    <text evidence="1">The sequence shown here is derived from an EMBL/GenBank/DDBJ whole genome shotgun (WGS) entry which is preliminary data.</text>
</comment>
<evidence type="ECO:0000313" key="2">
    <source>
        <dbReference type="Proteomes" id="UP000523955"/>
    </source>
</evidence>
<dbReference type="EMBL" id="JACKXE010000001">
    <property type="protein sequence ID" value="MBB6628394.1"/>
    <property type="molecule type" value="Genomic_DNA"/>
</dbReference>
<keyword evidence="2" id="KW-1185">Reference proteome</keyword>
<dbReference type="InterPro" id="IPR023393">
    <property type="entry name" value="START-like_dom_sf"/>
</dbReference>
<sequence length="139" mass="15309">MARSVRFDVPAEVAFAYLVDPHHRAEWQSSLRRVEDVRPGLPAVGQRWVDVTVPGLRPQMETTVLEAPHRWTEVGSWHGIDAELTLDFVPDGAGCRVTPTFTVTGRGPARLPAYVVDKVAVLGVYPDLRTAAKILAGRD</sequence>
<gene>
    <name evidence="1" type="ORF">H5V45_13790</name>
</gene>
<dbReference type="Proteomes" id="UP000523955">
    <property type="component" value="Unassembled WGS sequence"/>
</dbReference>
<dbReference type="Pfam" id="PF10604">
    <property type="entry name" value="Polyketide_cyc2"/>
    <property type="match status" value="1"/>
</dbReference>
<dbReference type="Gene3D" id="3.30.530.20">
    <property type="match status" value="1"/>
</dbReference>
<dbReference type="SUPFAM" id="SSF55961">
    <property type="entry name" value="Bet v1-like"/>
    <property type="match status" value="1"/>
</dbReference>
<accession>A0A7X0VB23</accession>
<dbReference type="AlphaFoldDB" id="A0A7X0VB23"/>
<dbReference type="RefSeq" id="WP_185253457.1">
    <property type="nucleotide sequence ID" value="NZ_JACKXE010000001.1"/>
</dbReference>
<organism evidence="1 2">
    <name type="scientific">Nocardioides luti</name>
    <dbReference type="NCBI Taxonomy" id="2761101"/>
    <lineage>
        <taxon>Bacteria</taxon>
        <taxon>Bacillati</taxon>
        <taxon>Actinomycetota</taxon>
        <taxon>Actinomycetes</taxon>
        <taxon>Propionibacteriales</taxon>
        <taxon>Nocardioidaceae</taxon>
        <taxon>Nocardioides</taxon>
    </lineage>
</organism>
<name>A0A7X0VB23_9ACTN</name>